<feature type="domain" description="Aldehyde dehydrogenase" evidence="7">
    <location>
        <begin position="60"/>
        <end position="438"/>
    </location>
</feature>
<dbReference type="InterPro" id="IPR016161">
    <property type="entry name" value="Ald_DH/histidinol_DH"/>
</dbReference>
<dbReference type="Proteomes" id="UP000777438">
    <property type="component" value="Unassembled WGS sequence"/>
</dbReference>
<accession>A0A9P8VQP6</accession>
<dbReference type="SUPFAM" id="SSF53720">
    <property type="entry name" value="ALDH-like"/>
    <property type="match status" value="1"/>
</dbReference>
<comment type="caution">
    <text evidence="8">The sequence shown here is derived from an EMBL/GenBank/DDBJ whole genome shotgun (WGS) entry which is preliminary data.</text>
</comment>
<dbReference type="InterPro" id="IPR016160">
    <property type="entry name" value="Ald_DH_CS_CYS"/>
</dbReference>
<comment type="similarity">
    <text evidence="2 5">Belongs to the aldehyde dehydrogenase family.</text>
</comment>
<feature type="region of interest" description="Disordered" evidence="6">
    <location>
        <begin position="444"/>
        <end position="463"/>
    </location>
</feature>
<dbReference type="InterPro" id="IPR016163">
    <property type="entry name" value="Ald_DH_C"/>
</dbReference>
<name>A0A9P8VQP6_9HYPO</name>
<dbReference type="PANTHER" id="PTHR43353:SF6">
    <property type="entry name" value="CYTOPLASMIC ALDEHYDE DEHYDROGENASE (EUROFUNG)"/>
    <property type="match status" value="1"/>
</dbReference>
<dbReference type="OrthoDB" id="310895at2759"/>
<dbReference type="PANTHER" id="PTHR43353">
    <property type="entry name" value="SUCCINATE-SEMIALDEHYDE DEHYDROGENASE, MITOCHONDRIAL"/>
    <property type="match status" value="1"/>
</dbReference>
<protein>
    <submittedName>
        <fullName evidence="8">Succinate-semialdehyde dehydrogenase</fullName>
    </submittedName>
</protein>
<evidence type="ECO:0000256" key="6">
    <source>
        <dbReference type="SAM" id="MobiDB-lite"/>
    </source>
</evidence>
<dbReference type="InterPro" id="IPR050740">
    <property type="entry name" value="Aldehyde_DH_Superfamily"/>
</dbReference>
<keyword evidence="3 5" id="KW-0560">Oxidoreductase</keyword>
<feature type="active site" evidence="4">
    <location>
        <position position="223"/>
    </location>
</feature>
<evidence type="ECO:0000256" key="3">
    <source>
        <dbReference type="ARBA" id="ARBA00023002"/>
    </source>
</evidence>
<dbReference type="Gene3D" id="3.40.309.10">
    <property type="entry name" value="Aldehyde Dehydrogenase, Chain A, domain 2"/>
    <property type="match status" value="1"/>
</dbReference>
<reference evidence="8 9" key="1">
    <citation type="journal article" date="2021" name="Nat. Commun.">
        <title>Genetic determinants of endophytism in the Arabidopsis root mycobiome.</title>
        <authorList>
            <person name="Mesny F."/>
            <person name="Miyauchi S."/>
            <person name="Thiergart T."/>
            <person name="Pickel B."/>
            <person name="Atanasova L."/>
            <person name="Karlsson M."/>
            <person name="Huettel B."/>
            <person name="Barry K.W."/>
            <person name="Haridas S."/>
            <person name="Chen C."/>
            <person name="Bauer D."/>
            <person name="Andreopoulos W."/>
            <person name="Pangilinan J."/>
            <person name="LaButti K."/>
            <person name="Riley R."/>
            <person name="Lipzen A."/>
            <person name="Clum A."/>
            <person name="Drula E."/>
            <person name="Henrissat B."/>
            <person name="Kohler A."/>
            <person name="Grigoriev I.V."/>
            <person name="Martin F.M."/>
            <person name="Hacquard S."/>
        </authorList>
    </citation>
    <scope>NUCLEOTIDE SEQUENCE [LARGE SCALE GENOMIC DNA]</scope>
    <source>
        <strain evidence="8 9">MPI-CAGE-CH-0241</strain>
    </source>
</reference>
<dbReference type="GO" id="GO:0009450">
    <property type="term" value="P:gamma-aminobutyric acid catabolic process"/>
    <property type="evidence" value="ECO:0007669"/>
    <property type="project" value="TreeGrafter"/>
</dbReference>
<dbReference type="InterPro" id="IPR016162">
    <property type="entry name" value="Ald_DH_N"/>
</dbReference>
<evidence type="ECO:0000313" key="8">
    <source>
        <dbReference type="EMBL" id="KAH6870969.1"/>
    </source>
</evidence>
<dbReference type="PROSITE" id="PS00070">
    <property type="entry name" value="ALDEHYDE_DEHYDR_CYS"/>
    <property type="match status" value="1"/>
</dbReference>
<evidence type="ECO:0000259" key="7">
    <source>
        <dbReference type="Pfam" id="PF00171"/>
    </source>
</evidence>
<dbReference type="AlphaFoldDB" id="A0A9P8VQP6"/>
<organism evidence="8 9">
    <name type="scientific">Thelonectria olida</name>
    <dbReference type="NCBI Taxonomy" id="1576542"/>
    <lineage>
        <taxon>Eukaryota</taxon>
        <taxon>Fungi</taxon>
        <taxon>Dikarya</taxon>
        <taxon>Ascomycota</taxon>
        <taxon>Pezizomycotina</taxon>
        <taxon>Sordariomycetes</taxon>
        <taxon>Hypocreomycetidae</taxon>
        <taxon>Hypocreales</taxon>
        <taxon>Nectriaceae</taxon>
        <taxon>Thelonectria</taxon>
    </lineage>
</organism>
<dbReference type="PROSITE" id="PS00687">
    <property type="entry name" value="ALDEHYDE_DEHYDR_GLU"/>
    <property type="match status" value="1"/>
</dbReference>
<keyword evidence="9" id="KW-1185">Reference proteome</keyword>
<evidence type="ECO:0000256" key="1">
    <source>
        <dbReference type="ARBA" id="ARBA00005176"/>
    </source>
</evidence>
<dbReference type="InterPro" id="IPR015590">
    <property type="entry name" value="Aldehyde_DH_dom"/>
</dbReference>
<dbReference type="Gene3D" id="3.40.605.10">
    <property type="entry name" value="Aldehyde Dehydrogenase, Chain A, domain 1"/>
    <property type="match status" value="2"/>
</dbReference>
<evidence type="ECO:0000256" key="2">
    <source>
        <dbReference type="ARBA" id="ARBA00009986"/>
    </source>
</evidence>
<dbReference type="FunFam" id="3.40.605.10:FF:000063">
    <property type="entry name" value="Succinate-semialdehyde dehydrogenase, mitochondrial"/>
    <property type="match status" value="1"/>
</dbReference>
<evidence type="ECO:0000256" key="5">
    <source>
        <dbReference type="RuleBase" id="RU003345"/>
    </source>
</evidence>
<dbReference type="GO" id="GO:0004777">
    <property type="term" value="F:succinate-semialdehyde dehydrogenase (NAD+) activity"/>
    <property type="evidence" value="ECO:0007669"/>
    <property type="project" value="TreeGrafter"/>
</dbReference>
<gene>
    <name evidence="8" type="ORF">B0T10DRAFT_541573</name>
</gene>
<sequence length="463" mass="49866">MALALKKSIPYEFKDKSLFETRSYVGGKWVNARSGKTFGVFDPEDDQEICQVADLDREDANREDIAALCTLGLSKPWTESLGSVQYAIERTSGDTIPAASGNSRVFTIRQPQGVVAAITPWNSPVVMVTRKVGAAIAAGNTAVCKPAPETPLCATALAKLFERAGGPPGVFNVVTCSPQSTPAVGQELCHNTLVKHLIFTGSTAVGKYLNTECAKTIKQTSMELGGNAPFIVFEDANLKEAAKGLLASKFRSSGQTCICANPVLVHSSILDKYIEVMKKCIDSTFVYGSVWDKNVNFGPFTVHLTDSLSKGAELCYGGEAEGRGPNFFMPSIVKKTMRDMKFMSEETFGPLAFLVSFDTEEEAIRMANDSDLGLAGYFYTENISRFWRVAEALNVGMVGARVGVVSATEMPFGGIQESGLGREGCFEALQEFLNVKSITVGIQSGSRGQRRDNEGGNHKAQAS</sequence>
<dbReference type="FunFam" id="3.40.309.10:FF:000004">
    <property type="entry name" value="Succinate-semialdehyde dehydrogenase I"/>
    <property type="match status" value="1"/>
</dbReference>
<evidence type="ECO:0000256" key="4">
    <source>
        <dbReference type="PROSITE-ProRule" id="PRU10007"/>
    </source>
</evidence>
<comment type="pathway">
    <text evidence="1">Amino-acid degradation; 4-aminobutanoate degradation.</text>
</comment>
<proteinExistence type="inferred from homology"/>
<dbReference type="Pfam" id="PF00171">
    <property type="entry name" value="Aldedh"/>
    <property type="match status" value="1"/>
</dbReference>
<dbReference type="InterPro" id="IPR029510">
    <property type="entry name" value="Ald_DH_CS_GLU"/>
</dbReference>
<dbReference type="EMBL" id="JAGPYM010000061">
    <property type="protein sequence ID" value="KAH6870969.1"/>
    <property type="molecule type" value="Genomic_DNA"/>
</dbReference>
<evidence type="ECO:0000313" key="9">
    <source>
        <dbReference type="Proteomes" id="UP000777438"/>
    </source>
</evidence>